<evidence type="ECO:0000313" key="4">
    <source>
        <dbReference type="EMBL" id="PZX14994.1"/>
    </source>
</evidence>
<dbReference type="Gene3D" id="3.20.20.370">
    <property type="entry name" value="Glycoside hydrolase/deacetylase"/>
    <property type="match status" value="1"/>
</dbReference>
<keyword evidence="5" id="KW-1185">Reference proteome</keyword>
<protein>
    <submittedName>
        <fullName evidence="4">Polysaccharide deacetylase</fullName>
    </submittedName>
</protein>
<dbReference type="GO" id="GO:0005975">
    <property type="term" value="P:carbohydrate metabolic process"/>
    <property type="evidence" value="ECO:0007669"/>
    <property type="project" value="InterPro"/>
</dbReference>
<accession>A0A2W7NE24</accession>
<dbReference type="InterPro" id="IPR011330">
    <property type="entry name" value="Glyco_hydro/deAcase_b/a-brl"/>
</dbReference>
<evidence type="ECO:0000313" key="5">
    <source>
        <dbReference type="Proteomes" id="UP000249239"/>
    </source>
</evidence>
<dbReference type="GO" id="GO:0016810">
    <property type="term" value="F:hydrolase activity, acting on carbon-nitrogen (but not peptide) bonds"/>
    <property type="evidence" value="ECO:0007669"/>
    <property type="project" value="InterPro"/>
</dbReference>
<dbReference type="EMBL" id="QKZK01000018">
    <property type="protein sequence ID" value="PZX14994.1"/>
    <property type="molecule type" value="Genomic_DNA"/>
</dbReference>
<feature type="domain" description="NodB homology" evidence="3">
    <location>
        <begin position="64"/>
        <end position="312"/>
    </location>
</feature>
<dbReference type="PANTHER" id="PTHR34216:SF3">
    <property type="entry name" value="POLY-BETA-1,6-N-ACETYL-D-GLUCOSAMINE N-DEACETYLASE"/>
    <property type="match status" value="1"/>
</dbReference>
<dbReference type="GO" id="GO:0005576">
    <property type="term" value="C:extracellular region"/>
    <property type="evidence" value="ECO:0007669"/>
    <property type="project" value="UniProtKB-SubCell"/>
</dbReference>
<sequence length="312" mass="36124">MRYILPFYHVVSDETLPHLKHLYRVKSVREFEHDLDYLCRHYEPVTLDAFIRFGNNGFQDVRRPIMHLTFDDGLRECAKVISPILKQKGIPATFFINSDFVDNRAMMFRLKASVLIDALFHISPLSSTHDEIGRVLCCPKKRIIATIQSLKYSDAHLIDAAALVVGIDFNDWLTKHQPYLNADELRQLVHDGFDIGSHSVDHPEFRYLPIDEQVSQLTVSVAALQQMIGTDVRSFSFPFTDYQVSKHFFDTIYANKMVDVTFGTAGMKEDVIEKNYQRIAMETKWGVDFTLAFQRLKWMGRSMIGVNHIRRS</sequence>
<dbReference type="AlphaFoldDB" id="A0A2W7NE24"/>
<organism evidence="4 5">
    <name type="scientific">Breznakibacter xylanolyticus</name>
    <dbReference type="NCBI Taxonomy" id="990"/>
    <lineage>
        <taxon>Bacteria</taxon>
        <taxon>Pseudomonadati</taxon>
        <taxon>Bacteroidota</taxon>
        <taxon>Bacteroidia</taxon>
        <taxon>Marinilabiliales</taxon>
        <taxon>Marinilabiliaceae</taxon>
        <taxon>Breznakibacter</taxon>
    </lineage>
</organism>
<keyword evidence="2" id="KW-0732">Signal</keyword>
<dbReference type="PANTHER" id="PTHR34216">
    <property type="match status" value="1"/>
</dbReference>
<dbReference type="Pfam" id="PF01522">
    <property type="entry name" value="Polysacc_deac_1"/>
    <property type="match status" value="2"/>
</dbReference>
<proteinExistence type="predicted"/>
<dbReference type="InterPro" id="IPR002509">
    <property type="entry name" value="NODB_dom"/>
</dbReference>
<evidence type="ECO:0000256" key="1">
    <source>
        <dbReference type="ARBA" id="ARBA00004613"/>
    </source>
</evidence>
<dbReference type="InterPro" id="IPR051398">
    <property type="entry name" value="Polysacch_Deacetylase"/>
</dbReference>
<dbReference type="OrthoDB" id="1446101at2"/>
<evidence type="ECO:0000259" key="3">
    <source>
        <dbReference type="PROSITE" id="PS51677"/>
    </source>
</evidence>
<dbReference type="PROSITE" id="PS51677">
    <property type="entry name" value="NODB"/>
    <property type="match status" value="1"/>
</dbReference>
<comment type="subcellular location">
    <subcellularLocation>
        <location evidence="1">Secreted</location>
    </subcellularLocation>
</comment>
<gene>
    <name evidence="4" type="ORF">LX69_02324</name>
</gene>
<reference evidence="4 5" key="1">
    <citation type="submission" date="2018-06" db="EMBL/GenBank/DDBJ databases">
        <title>Genomic Encyclopedia of Archaeal and Bacterial Type Strains, Phase II (KMG-II): from individual species to whole genera.</title>
        <authorList>
            <person name="Goeker M."/>
        </authorList>
    </citation>
    <scope>NUCLEOTIDE SEQUENCE [LARGE SCALE GENOMIC DNA]</scope>
    <source>
        <strain evidence="4 5">DSM 6779</strain>
    </source>
</reference>
<dbReference type="Proteomes" id="UP000249239">
    <property type="component" value="Unassembled WGS sequence"/>
</dbReference>
<name>A0A2W7NE24_9BACT</name>
<dbReference type="SUPFAM" id="SSF88713">
    <property type="entry name" value="Glycoside hydrolase/deacetylase"/>
    <property type="match status" value="1"/>
</dbReference>
<dbReference type="CDD" id="cd10918">
    <property type="entry name" value="CE4_NodB_like_5s_6s"/>
    <property type="match status" value="1"/>
</dbReference>
<comment type="caution">
    <text evidence="4">The sequence shown here is derived from an EMBL/GenBank/DDBJ whole genome shotgun (WGS) entry which is preliminary data.</text>
</comment>
<evidence type="ECO:0000256" key="2">
    <source>
        <dbReference type="ARBA" id="ARBA00022729"/>
    </source>
</evidence>